<evidence type="ECO:0000256" key="2">
    <source>
        <dbReference type="SAM" id="Phobius"/>
    </source>
</evidence>
<organism evidence="3 4">
    <name type="scientific">Vermiconidia calcicola</name>
    <dbReference type="NCBI Taxonomy" id="1690605"/>
    <lineage>
        <taxon>Eukaryota</taxon>
        <taxon>Fungi</taxon>
        <taxon>Dikarya</taxon>
        <taxon>Ascomycota</taxon>
        <taxon>Pezizomycotina</taxon>
        <taxon>Dothideomycetes</taxon>
        <taxon>Dothideomycetidae</taxon>
        <taxon>Mycosphaerellales</taxon>
        <taxon>Extremaceae</taxon>
        <taxon>Vermiconidia</taxon>
    </lineage>
</organism>
<feature type="compositionally biased region" description="Polar residues" evidence="1">
    <location>
        <begin position="86"/>
        <end position="106"/>
    </location>
</feature>
<feature type="transmembrane region" description="Helical" evidence="2">
    <location>
        <begin position="127"/>
        <end position="147"/>
    </location>
</feature>
<proteinExistence type="predicted"/>
<dbReference type="AlphaFoldDB" id="A0AAV9QJ75"/>
<feature type="compositionally biased region" description="Low complexity" evidence="1">
    <location>
        <begin position="1"/>
        <end position="14"/>
    </location>
</feature>
<feature type="compositionally biased region" description="Polar residues" evidence="1">
    <location>
        <begin position="62"/>
        <end position="79"/>
    </location>
</feature>
<evidence type="ECO:0000313" key="3">
    <source>
        <dbReference type="EMBL" id="KAK5542232.1"/>
    </source>
</evidence>
<feature type="region of interest" description="Disordered" evidence="1">
    <location>
        <begin position="1"/>
        <end position="107"/>
    </location>
</feature>
<keyword evidence="2" id="KW-0812">Transmembrane</keyword>
<protein>
    <submittedName>
        <fullName evidence="3">Uncharacterized protein</fullName>
    </submittedName>
</protein>
<sequence length="682" mass="73901">MSSEPSSPRRSTSSVGISPTTVVDRERMATDQNVAPAAQGAPTTTTADILSTPSISEGRPDVSTSDTSNVTNREAQPNGTILPENDTASEAPNTPVSEPDSATVTNLAPPKRSKYSRFFIDWWAKEIIAAVLSILCFLSICIVLALYDGHPQPSIRWGITLNAVIALLTTIMKASLMTPLMEGISQLKWNAFMGAKRPLNDLNVYDAASRGGFGPLFLFWNMRKRLWREIVALAALFYFLVLGLDTFAQQLIQIQYQNTSTSSKDAFLLRSERYDAWYQNADNRASIVPDGLDPDMLAAVYTGLYGASTNDQDLFRCSSSNCTYPDTPSLAICARCHDLKSQLITAEDISGTTWTLPGGPEIVGITLMNVTSTANSSLTVSFRNAGPLIAAFSYINGTDEINIQTGKPIVPEASECALFLCVQAYNATVSQGRLTQTVVREWTQMEEHPMIPVADSMPASSLLDLPDGVSYFYDLKILTSDIPSPSAKSDFNMSIKAFLALQLVIPPLFSGVVEGGDHGFASGGIFPSDVLQRLYNTEDVPALVTRLADSMTASIRRNPATYADFLGTRLYSAPAYPGVVLQLVPFIHIVWPWITLLAGTAFFANVFLVYVIVRTKSAASSSEVGVWKSSSLPLLYHGLDADAARTSTHSVGLSTSVAEMEDHASRLLVRIMVSGDEGIKLC</sequence>
<feature type="transmembrane region" description="Helical" evidence="2">
    <location>
        <begin position="159"/>
        <end position="180"/>
    </location>
</feature>
<feature type="transmembrane region" description="Helical" evidence="2">
    <location>
        <begin position="230"/>
        <end position="252"/>
    </location>
</feature>
<dbReference type="EMBL" id="JAXLQG010000003">
    <property type="protein sequence ID" value="KAK5542232.1"/>
    <property type="molecule type" value="Genomic_DNA"/>
</dbReference>
<dbReference type="InterPro" id="IPR021514">
    <property type="entry name" value="DUF3176"/>
</dbReference>
<gene>
    <name evidence="3" type="ORF">LTR25_002117</name>
</gene>
<accession>A0AAV9QJ75</accession>
<dbReference type="PANTHER" id="PTHR35394:SF5">
    <property type="entry name" value="DUF3176 DOMAIN-CONTAINING PROTEIN"/>
    <property type="match status" value="1"/>
</dbReference>
<evidence type="ECO:0000313" key="4">
    <source>
        <dbReference type="Proteomes" id="UP001345827"/>
    </source>
</evidence>
<keyword evidence="2" id="KW-1133">Transmembrane helix</keyword>
<dbReference type="PANTHER" id="PTHR35394">
    <property type="entry name" value="DUF3176 DOMAIN-CONTAINING PROTEIN"/>
    <property type="match status" value="1"/>
</dbReference>
<feature type="compositionally biased region" description="Low complexity" evidence="1">
    <location>
        <begin position="35"/>
        <end position="47"/>
    </location>
</feature>
<keyword evidence="4" id="KW-1185">Reference proteome</keyword>
<comment type="caution">
    <text evidence="3">The sequence shown here is derived from an EMBL/GenBank/DDBJ whole genome shotgun (WGS) entry which is preliminary data.</text>
</comment>
<feature type="transmembrane region" description="Helical" evidence="2">
    <location>
        <begin position="590"/>
        <end position="613"/>
    </location>
</feature>
<name>A0AAV9QJ75_9PEZI</name>
<keyword evidence="2" id="KW-0472">Membrane</keyword>
<dbReference type="Proteomes" id="UP001345827">
    <property type="component" value="Unassembled WGS sequence"/>
</dbReference>
<dbReference type="Pfam" id="PF11374">
    <property type="entry name" value="DUF3176"/>
    <property type="match status" value="1"/>
</dbReference>
<evidence type="ECO:0000256" key="1">
    <source>
        <dbReference type="SAM" id="MobiDB-lite"/>
    </source>
</evidence>
<reference evidence="3 4" key="1">
    <citation type="submission" date="2023-06" db="EMBL/GenBank/DDBJ databases">
        <title>Black Yeasts Isolated from many extreme environments.</title>
        <authorList>
            <person name="Coleine C."/>
            <person name="Stajich J.E."/>
            <person name="Selbmann L."/>
        </authorList>
    </citation>
    <scope>NUCLEOTIDE SEQUENCE [LARGE SCALE GENOMIC DNA]</scope>
    <source>
        <strain evidence="3 4">CCFEE 5887</strain>
    </source>
</reference>